<organism evidence="1 2">
    <name type="scientific">Kocuria rosea subsp. polaris</name>
    <dbReference type="NCBI Taxonomy" id="136273"/>
    <lineage>
        <taxon>Bacteria</taxon>
        <taxon>Bacillati</taxon>
        <taxon>Actinomycetota</taxon>
        <taxon>Actinomycetes</taxon>
        <taxon>Micrococcales</taxon>
        <taxon>Micrococcaceae</taxon>
        <taxon>Kocuria</taxon>
    </lineage>
</organism>
<dbReference type="EMBL" id="JSUH01000017">
    <property type="protein sequence ID" value="KHD96452.1"/>
    <property type="molecule type" value="Genomic_DNA"/>
</dbReference>
<name>A0A0A6YAS9_KOCRO</name>
<reference evidence="1 2" key="1">
    <citation type="journal article" date="2003" name="Int. J. Syst. Evol. Microbiol.">
        <title>Kocuria polaris sp. nov., an orange-pigmented psychrophilic bacterium isolated from an Antarctic cyanobacterial mat sample.</title>
        <authorList>
            <person name="Reddy G.S."/>
            <person name="Prakash J.S."/>
            <person name="Prabahar V."/>
            <person name="Matsumoto G.I."/>
            <person name="Stackebrandt E."/>
            <person name="Shivaji S."/>
        </authorList>
    </citation>
    <scope>NUCLEOTIDE SEQUENCE [LARGE SCALE GENOMIC DNA]</scope>
    <source>
        <strain evidence="1 2">CMS 76or</strain>
    </source>
</reference>
<protein>
    <submittedName>
        <fullName evidence="1">Uncharacterized protein</fullName>
    </submittedName>
</protein>
<dbReference type="RefSeq" id="WP_035929920.1">
    <property type="nucleotide sequence ID" value="NZ_JSUH01000017.1"/>
</dbReference>
<comment type="caution">
    <text evidence="1">The sequence shown here is derived from an EMBL/GenBank/DDBJ whole genome shotgun (WGS) entry which is preliminary data.</text>
</comment>
<evidence type="ECO:0000313" key="1">
    <source>
        <dbReference type="EMBL" id="KHD96452.1"/>
    </source>
</evidence>
<accession>A0A0A6YAS9</accession>
<evidence type="ECO:0000313" key="2">
    <source>
        <dbReference type="Proteomes" id="UP000030466"/>
    </source>
</evidence>
<dbReference type="Proteomes" id="UP000030466">
    <property type="component" value="Unassembled WGS sequence"/>
</dbReference>
<keyword evidence="2" id="KW-1185">Reference proteome</keyword>
<dbReference type="AlphaFoldDB" id="A0A0A6YAS9"/>
<sequence>MFTTHADITLDDTFSALAYHWACGLARELPYGSARMADELIRRTADGRLTLPELENTVSRLNSHLLFGHRMAAELSALDRLPAGVRWNDEHQRLTIDGFRYDLIPDAHLAEQVGELQDARAKR</sequence>
<proteinExistence type="predicted"/>
<gene>
    <name evidence="1" type="ORF">GY22_15785</name>
</gene>